<protein>
    <submittedName>
        <fullName evidence="2">NAD(P)H-binding protein</fullName>
    </submittedName>
</protein>
<proteinExistence type="predicted"/>
<dbReference type="EMBL" id="WPIN01000022">
    <property type="protein sequence ID" value="MVM35371.1"/>
    <property type="molecule type" value="Genomic_DNA"/>
</dbReference>
<organism evidence="2 3">
    <name type="scientific">Spirosoma arboris</name>
    <dbReference type="NCBI Taxonomy" id="2682092"/>
    <lineage>
        <taxon>Bacteria</taxon>
        <taxon>Pseudomonadati</taxon>
        <taxon>Bacteroidota</taxon>
        <taxon>Cytophagia</taxon>
        <taxon>Cytophagales</taxon>
        <taxon>Cytophagaceae</taxon>
        <taxon>Spirosoma</taxon>
    </lineage>
</organism>
<dbReference type="AlphaFoldDB" id="A0A7K1SNL2"/>
<dbReference type="Gene3D" id="3.40.50.720">
    <property type="entry name" value="NAD(P)-binding Rossmann-like Domain"/>
    <property type="match status" value="1"/>
</dbReference>
<accession>A0A7K1SNL2</accession>
<name>A0A7K1SNL2_9BACT</name>
<dbReference type="RefSeq" id="WP_157590181.1">
    <property type="nucleotide sequence ID" value="NZ_WPIN01000022.1"/>
</dbReference>
<dbReference type="InterPro" id="IPR051207">
    <property type="entry name" value="ComplexI_NDUFA9_subunit"/>
</dbReference>
<feature type="domain" description="NAD(P)-binding" evidence="1">
    <location>
        <begin position="8"/>
        <end position="151"/>
    </location>
</feature>
<evidence type="ECO:0000259" key="1">
    <source>
        <dbReference type="Pfam" id="PF13460"/>
    </source>
</evidence>
<dbReference type="GO" id="GO:0044877">
    <property type="term" value="F:protein-containing complex binding"/>
    <property type="evidence" value="ECO:0007669"/>
    <property type="project" value="TreeGrafter"/>
</dbReference>
<evidence type="ECO:0000313" key="2">
    <source>
        <dbReference type="EMBL" id="MVM35371.1"/>
    </source>
</evidence>
<dbReference type="Proteomes" id="UP000436006">
    <property type="component" value="Unassembled WGS sequence"/>
</dbReference>
<dbReference type="Pfam" id="PF13460">
    <property type="entry name" value="NAD_binding_10"/>
    <property type="match status" value="1"/>
</dbReference>
<dbReference type="PANTHER" id="PTHR12126:SF11">
    <property type="entry name" value="NADH DEHYDROGENASE [UBIQUINONE] 1 ALPHA SUBCOMPLEX SUBUNIT 9, MITOCHONDRIAL"/>
    <property type="match status" value="1"/>
</dbReference>
<comment type="caution">
    <text evidence="2">The sequence shown here is derived from an EMBL/GenBank/DDBJ whole genome shotgun (WGS) entry which is preliminary data.</text>
</comment>
<dbReference type="InterPro" id="IPR036291">
    <property type="entry name" value="NAD(P)-bd_dom_sf"/>
</dbReference>
<dbReference type="InterPro" id="IPR016040">
    <property type="entry name" value="NAD(P)-bd_dom"/>
</dbReference>
<reference evidence="2 3" key="1">
    <citation type="submission" date="2019-12" db="EMBL/GenBank/DDBJ databases">
        <title>Spirosoma sp. HMF4905 genome sequencing and assembly.</title>
        <authorList>
            <person name="Kang H."/>
            <person name="Cha I."/>
            <person name="Kim H."/>
            <person name="Joh K."/>
        </authorList>
    </citation>
    <scope>NUCLEOTIDE SEQUENCE [LARGE SCALE GENOMIC DNA]</scope>
    <source>
        <strain evidence="2 3">HMF4905</strain>
    </source>
</reference>
<dbReference type="SUPFAM" id="SSF51735">
    <property type="entry name" value="NAD(P)-binding Rossmann-fold domains"/>
    <property type="match status" value="1"/>
</dbReference>
<sequence>MKKVLVIGGSGVLGSAVVNELQKNHVSFQIGSRNQLKKDAYSTVNQASDLPWAHIDLFTGEGLTTALVGVDTVFHLASGQGKIGSESAEVVITRNLLNAVKQSDVKQLIYSSIVGVDKIPYSYYQAKFNAETLIRESRIPYTILRATQFHNFVDFVLSKLLRFPIGFVPKKLLIQPIQVEAVAHELYRLAQAGSQQMILNLGGLQVYDAGTLAQLWMHYQKISKPIIPIPTVGLVMKSFAQGFATCSESATGTQTWAIYLAERYGHSQQNV</sequence>
<keyword evidence="3" id="KW-1185">Reference proteome</keyword>
<dbReference type="PANTHER" id="PTHR12126">
    <property type="entry name" value="NADH-UBIQUINONE OXIDOREDUCTASE 39 KDA SUBUNIT-RELATED"/>
    <property type="match status" value="1"/>
</dbReference>
<evidence type="ECO:0000313" key="3">
    <source>
        <dbReference type="Proteomes" id="UP000436006"/>
    </source>
</evidence>
<gene>
    <name evidence="2" type="ORF">GO755_35440</name>
</gene>